<proteinExistence type="evidence at transcript level"/>
<keyword evidence="1" id="KW-0862">Zinc</keyword>
<feature type="non-terminal residue" evidence="3">
    <location>
        <position position="1"/>
    </location>
</feature>
<evidence type="ECO:0000313" key="3">
    <source>
        <dbReference type="EMBL" id="JAT94774.1"/>
    </source>
</evidence>
<dbReference type="InterPro" id="IPR001878">
    <property type="entry name" value="Znf_CCHC"/>
</dbReference>
<name>A0A1E1X6D1_9ACAR</name>
<dbReference type="SUPFAM" id="SSF57756">
    <property type="entry name" value="Retrovirus zinc finger-like domains"/>
    <property type="match status" value="1"/>
</dbReference>
<evidence type="ECO:0000259" key="2">
    <source>
        <dbReference type="PROSITE" id="PS50158"/>
    </source>
</evidence>
<keyword evidence="1" id="KW-0863">Zinc-finger</keyword>
<dbReference type="AlphaFoldDB" id="A0A1E1X6D1"/>
<sequence>IIMRPRSGLDLKKYRLNGKAITSAIASATGCERLEDAITIRLDLEQNIIIVGAHNEEAARMVGSVQAIRLDGGTYEISAYATAPEDTCRGVIRGIDPKETDEEICKYTRARGHVVLLARKFGKTTTAAITFAGKKVPFYVEYHGFETPCYLYKKTTPACYSCGKAGHRADVCPNPEANACGKCGEENPAEGHACDMKCAVCQGNHKTNSDQCTTKFRTPHIIKTC</sequence>
<dbReference type="GO" id="GO:0003676">
    <property type="term" value="F:nucleic acid binding"/>
    <property type="evidence" value="ECO:0007669"/>
    <property type="project" value="InterPro"/>
</dbReference>
<dbReference type="SMART" id="SM00343">
    <property type="entry name" value="ZnF_C2HC"/>
    <property type="match status" value="1"/>
</dbReference>
<evidence type="ECO:0000256" key="1">
    <source>
        <dbReference type="PROSITE-ProRule" id="PRU00047"/>
    </source>
</evidence>
<accession>A0A1E1X6D1</accession>
<keyword evidence="1" id="KW-0479">Metal-binding</keyword>
<dbReference type="EMBL" id="GFAC01004414">
    <property type="protein sequence ID" value="JAT94774.1"/>
    <property type="molecule type" value="mRNA"/>
</dbReference>
<feature type="domain" description="CCHC-type" evidence="2">
    <location>
        <begin position="159"/>
        <end position="174"/>
    </location>
</feature>
<dbReference type="GO" id="GO:0008270">
    <property type="term" value="F:zinc ion binding"/>
    <property type="evidence" value="ECO:0007669"/>
    <property type="project" value="UniProtKB-KW"/>
</dbReference>
<organism evidence="3">
    <name type="scientific">Amblyomma aureolatum</name>
    <dbReference type="NCBI Taxonomy" id="187763"/>
    <lineage>
        <taxon>Eukaryota</taxon>
        <taxon>Metazoa</taxon>
        <taxon>Ecdysozoa</taxon>
        <taxon>Arthropoda</taxon>
        <taxon>Chelicerata</taxon>
        <taxon>Arachnida</taxon>
        <taxon>Acari</taxon>
        <taxon>Parasitiformes</taxon>
        <taxon>Ixodida</taxon>
        <taxon>Ixodoidea</taxon>
        <taxon>Ixodidae</taxon>
        <taxon>Amblyomminae</taxon>
        <taxon>Amblyomma</taxon>
    </lineage>
</organism>
<dbReference type="PROSITE" id="PS50158">
    <property type="entry name" value="ZF_CCHC"/>
    <property type="match status" value="1"/>
</dbReference>
<dbReference type="InterPro" id="IPR036875">
    <property type="entry name" value="Znf_CCHC_sf"/>
</dbReference>
<reference evidence="3" key="1">
    <citation type="journal article" date="2017" name="Front. Cell. Infect. Microbiol.">
        <title>The Distinct Transcriptional Response of the Midgut of Amblyomma sculptum and Amblyomma aureolatum Ticks to Rickettsia rickettsii Correlates to Their Differences in Susceptibility to Infection.</title>
        <authorList>
            <person name="Martins L.A."/>
            <person name="Galletti M.F.B.M."/>
            <person name="Ribeiro J.M."/>
            <person name="Fujita A."/>
            <person name="Costa F.B."/>
            <person name="Labruna M.B."/>
            <person name="Daffre S."/>
            <person name="Fogaca A.C."/>
        </authorList>
    </citation>
    <scope>NUCLEOTIDE SEQUENCE</scope>
</reference>
<protein>
    <recommendedName>
        <fullName evidence="2">CCHC-type domain-containing protein</fullName>
    </recommendedName>
</protein>